<keyword evidence="4" id="KW-1185">Reference proteome</keyword>
<feature type="domain" description="HTH arsR-type" evidence="1">
    <location>
        <begin position="20"/>
        <end position="103"/>
    </location>
</feature>
<dbReference type="InterPro" id="IPR036390">
    <property type="entry name" value="WH_DNA-bd_sf"/>
</dbReference>
<dbReference type="SMART" id="SM00418">
    <property type="entry name" value="HTH_ARSR"/>
    <property type="match status" value="1"/>
</dbReference>
<evidence type="ECO:0000259" key="1">
    <source>
        <dbReference type="SMART" id="SM00418"/>
    </source>
</evidence>
<gene>
    <name evidence="3" type="ORF">Metli_0542</name>
</gene>
<dbReference type="AlphaFoldDB" id="J1L1G7"/>
<sequence length="262" mass="28942">MSLAVPDTSVNRRREGGTVELLSSESGVHAVKSPVRVLILETLREGEVPFDEIVRRTGRAKSTVSVHLRDMVDEGIVGWRLDPADARKKLFFTNAERIGALSSSERISAELARYAGDYRESGSGPFAYFRLVFRTIRTILMQTGINLDPVLTAAGEEVGRAVFPTVEDKRTGVFLKNVAAFWERHGLGRIETGSEEPLEIFVYDCFECVDLPRIGRPACSFDTGVLAALFSGHFDRGVTVVETHCYAAGDAYCRFVIECGEE</sequence>
<dbReference type="SMART" id="SM00989">
    <property type="entry name" value="V4R"/>
    <property type="match status" value="1"/>
</dbReference>
<reference evidence="3 4" key="1">
    <citation type="submission" date="2011-08" db="EMBL/GenBank/DDBJ databases">
        <title>The complete genome of Methanofollis liminatans DSM 4140.</title>
        <authorList>
            <consortium name="US DOE Joint Genome Institute (JGI-PGF)"/>
            <person name="Lucas S."/>
            <person name="Han J."/>
            <person name="Lapidus A."/>
            <person name="Bruce D."/>
            <person name="Goodwin L."/>
            <person name="Pitluck S."/>
            <person name="Peters L."/>
            <person name="Kyrpides N."/>
            <person name="Mavromatis K."/>
            <person name="Ivanova N."/>
            <person name="Mikhailova N."/>
            <person name="Lu M."/>
            <person name="Detter J.C."/>
            <person name="Tapia R."/>
            <person name="Han C."/>
            <person name="Land M."/>
            <person name="Hauser L."/>
            <person name="Markowitz V."/>
            <person name="Cheng J.-F."/>
            <person name="Hugenholtz P."/>
            <person name="Woyke T."/>
            <person name="Wu D."/>
            <person name="Spring S."/>
            <person name="Schuler E."/>
            <person name="Brambilla E."/>
            <person name="Klenk H.-P."/>
            <person name="Eisen J.A."/>
        </authorList>
    </citation>
    <scope>NUCLEOTIDE SEQUENCE [LARGE SCALE GENOMIC DNA]</scope>
    <source>
        <strain evidence="3 4">DSM 4140</strain>
    </source>
</reference>
<dbReference type="Gene3D" id="3.30.1380.20">
    <property type="entry name" value="Trafficking protein particle complex subunit 3"/>
    <property type="match status" value="1"/>
</dbReference>
<name>J1L1G7_9EURY</name>
<evidence type="ECO:0000313" key="4">
    <source>
        <dbReference type="Proteomes" id="UP000005095"/>
    </source>
</evidence>
<feature type="domain" description="4-vinyl reductase 4VR" evidence="2">
    <location>
        <begin position="197"/>
        <end position="259"/>
    </location>
</feature>
<dbReference type="SUPFAM" id="SSF46785">
    <property type="entry name" value="Winged helix' DNA-binding domain"/>
    <property type="match status" value="1"/>
</dbReference>
<proteinExistence type="predicted"/>
<evidence type="ECO:0000259" key="2">
    <source>
        <dbReference type="SMART" id="SM00989"/>
    </source>
</evidence>
<dbReference type="Pfam" id="PF01022">
    <property type="entry name" value="HTH_5"/>
    <property type="match status" value="1"/>
</dbReference>
<dbReference type="InterPro" id="IPR001845">
    <property type="entry name" value="HTH_ArsR_DNA-bd_dom"/>
</dbReference>
<protein>
    <submittedName>
        <fullName evidence="3">Transcriptional regulator, ArsR family</fullName>
    </submittedName>
</protein>
<dbReference type="HOGENOM" id="CLU_1136066_0_0_2"/>
<organism evidence="3 4">
    <name type="scientific">Methanofollis liminatans DSM 4140</name>
    <dbReference type="NCBI Taxonomy" id="28892"/>
    <lineage>
        <taxon>Archaea</taxon>
        <taxon>Methanobacteriati</taxon>
        <taxon>Methanobacteriota</taxon>
        <taxon>Stenosarchaea group</taxon>
        <taxon>Methanomicrobia</taxon>
        <taxon>Methanomicrobiales</taxon>
        <taxon>Methanomicrobiaceae</taxon>
        <taxon>Methanofollis</taxon>
    </lineage>
</organism>
<dbReference type="CDD" id="cd00090">
    <property type="entry name" value="HTH_ARSR"/>
    <property type="match status" value="1"/>
</dbReference>
<dbReference type="GO" id="GO:0003700">
    <property type="term" value="F:DNA-binding transcription factor activity"/>
    <property type="evidence" value="ECO:0007669"/>
    <property type="project" value="InterPro"/>
</dbReference>
<dbReference type="EMBL" id="CM001555">
    <property type="protein sequence ID" value="EJG06510.1"/>
    <property type="molecule type" value="Genomic_DNA"/>
</dbReference>
<dbReference type="Proteomes" id="UP000005095">
    <property type="component" value="Chromosome"/>
</dbReference>
<dbReference type="Gene3D" id="1.10.10.10">
    <property type="entry name" value="Winged helix-like DNA-binding domain superfamily/Winged helix DNA-binding domain"/>
    <property type="match status" value="1"/>
</dbReference>
<dbReference type="SUPFAM" id="SSF111126">
    <property type="entry name" value="Ligand-binding domain in the NO signalling and Golgi transport"/>
    <property type="match status" value="1"/>
</dbReference>
<evidence type="ECO:0000313" key="3">
    <source>
        <dbReference type="EMBL" id="EJG06510.1"/>
    </source>
</evidence>
<accession>J1L1G7</accession>
<dbReference type="InterPro" id="IPR036388">
    <property type="entry name" value="WH-like_DNA-bd_sf"/>
</dbReference>
<dbReference type="OrthoDB" id="371687at2157"/>
<dbReference type="Pfam" id="PF02830">
    <property type="entry name" value="V4R"/>
    <property type="match status" value="1"/>
</dbReference>
<dbReference type="PANTHER" id="PTHR35090:SF2">
    <property type="entry name" value="ARSR FAMILY TRANSCRIPTIONAL REGULATOR"/>
    <property type="match status" value="1"/>
</dbReference>
<dbReference type="InterPro" id="IPR011991">
    <property type="entry name" value="ArsR-like_HTH"/>
</dbReference>
<dbReference type="PANTHER" id="PTHR35090">
    <property type="entry name" value="DNA-DIRECTED RNA POLYMERASE SUBUNIT I"/>
    <property type="match status" value="1"/>
</dbReference>
<dbReference type="InterPro" id="IPR024096">
    <property type="entry name" value="NO_sig/Golgi_transp_ligand-bd"/>
</dbReference>
<dbReference type="InterPro" id="IPR004096">
    <property type="entry name" value="V4R"/>
</dbReference>
<dbReference type="STRING" id="28892.Metli_0542"/>